<name>A0A0D1XGY2_ANEMI</name>
<gene>
    <name evidence="2" type="ORF">AF333_21050</name>
    <name evidence="3" type="ORF">SAMN04487909_13944</name>
</gene>
<keyword evidence="3" id="KW-0808">Transferase</keyword>
<dbReference type="Proteomes" id="UP000182836">
    <property type="component" value="Unassembled WGS sequence"/>
</dbReference>
<keyword evidence="4" id="KW-1185">Reference proteome</keyword>
<dbReference type="GO" id="GO:0016740">
    <property type="term" value="F:transferase activity"/>
    <property type="evidence" value="ECO:0007669"/>
    <property type="project" value="UniProtKB-KW"/>
</dbReference>
<feature type="domain" description="Aminoglycoside phosphotransferase" evidence="1">
    <location>
        <begin position="71"/>
        <end position="252"/>
    </location>
</feature>
<dbReference type="Gene3D" id="3.90.1200.10">
    <property type="match status" value="1"/>
</dbReference>
<dbReference type="InterPro" id="IPR002575">
    <property type="entry name" value="Aminoglycoside_PTrfase"/>
</dbReference>
<evidence type="ECO:0000259" key="1">
    <source>
        <dbReference type="Pfam" id="PF01636"/>
    </source>
</evidence>
<dbReference type="Pfam" id="PF01636">
    <property type="entry name" value="APH"/>
    <property type="match status" value="1"/>
</dbReference>
<organism evidence="2 4">
    <name type="scientific">Aneurinibacillus migulanus</name>
    <name type="common">Bacillus migulanus</name>
    <dbReference type="NCBI Taxonomy" id="47500"/>
    <lineage>
        <taxon>Bacteria</taxon>
        <taxon>Bacillati</taxon>
        <taxon>Bacillota</taxon>
        <taxon>Bacilli</taxon>
        <taxon>Bacillales</taxon>
        <taxon>Paenibacillaceae</taxon>
        <taxon>Aneurinibacillus group</taxon>
        <taxon>Aneurinibacillus</taxon>
    </lineage>
</organism>
<reference evidence="3 5" key="2">
    <citation type="submission" date="2016-10" db="EMBL/GenBank/DDBJ databases">
        <authorList>
            <person name="de Groot N.N."/>
        </authorList>
    </citation>
    <scope>NUCLEOTIDE SEQUENCE [LARGE SCALE GENOMIC DNA]</scope>
    <source>
        <strain evidence="3 5">DSM 2895</strain>
    </source>
</reference>
<protein>
    <submittedName>
        <fullName evidence="3">Phosphotransferase enzyme family protein</fullName>
    </submittedName>
</protein>
<dbReference type="GeneID" id="42307637"/>
<evidence type="ECO:0000313" key="2">
    <source>
        <dbReference type="EMBL" id="KON97577.1"/>
    </source>
</evidence>
<dbReference type="EMBL" id="LGUG01000004">
    <property type="protein sequence ID" value="KON97577.1"/>
    <property type="molecule type" value="Genomic_DNA"/>
</dbReference>
<sequence length="336" mass="39331">MYQLIKKALEPYSLGNESLFIEKELHKGSWNSDLHYKIVANGKPFSARFIKNNRSLNNVFGEISNGTLFEQTKFCRFLVNNQVPFMHLLPVSEDLPFTTIEWGNEIYRFILFEWIEGQHITHCDEYIAEEFGKMARKFHDISSLYKSSVFPKQSQLVGYSQFVDNLRNKVKASYISLDNLKMVDEYLETTEYHIENARTKHFDFIIQSDLNPLNIIWDKNKKIKGIVDFESIGYSDRTEGLAWLIKWYSRTNGIASTEMSPVVANAFINGYKINDFLCENDIDRLSSLIWLSGCINWNFVRNTIKILETNNEKILKKHFNAYKQRGEKLLKLIPKT</sequence>
<dbReference type="PATRIC" id="fig|47500.8.peg.3753"/>
<evidence type="ECO:0000313" key="3">
    <source>
        <dbReference type="EMBL" id="SDK11755.1"/>
    </source>
</evidence>
<evidence type="ECO:0000313" key="4">
    <source>
        <dbReference type="Proteomes" id="UP000037269"/>
    </source>
</evidence>
<accession>A0A0D1XGY2</accession>
<dbReference type="InterPro" id="IPR011009">
    <property type="entry name" value="Kinase-like_dom_sf"/>
</dbReference>
<dbReference type="RefSeq" id="WP_043068345.1">
    <property type="nucleotide sequence ID" value="NZ_BJOA01000125.1"/>
</dbReference>
<dbReference type="EMBL" id="FNED01000039">
    <property type="protein sequence ID" value="SDK11755.1"/>
    <property type="molecule type" value="Genomic_DNA"/>
</dbReference>
<dbReference type="STRING" id="47500.AF333_21050"/>
<reference evidence="2 4" key="1">
    <citation type="submission" date="2015-07" db="EMBL/GenBank/DDBJ databases">
        <title>Fjat-14205 dsm 2895.</title>
        <authorList>
            <person name="Liu B."/>
            <person name="Wang J."/>
            <person name="Zhu Y."/>
            <person name="Liu G."/>
            <person name="Chen Q."/>
            <person name="Chen Z."/>
            <person name="Lan J."/>
            <person name="Che J."/>
            <person name="Ge C."/>
            <person name="Shi H."/>
            <person name="Pan Z."/>
            <person name="Liu X."/>
        </authorList>
    </citation>
    <scope>NUCLEOTIDE SEQUENCE [LARGE SCALE GENOMIC DNA]</scope>
    <source>
        <strain evidence="2 4">DSM 2895</strain>
    </source>
</reference>
<evidence type="ECO:0000313" key="5">
    <source>
        <dbReference type="Proteomes" id="UP000182836"/>
    </source>
</evidence>
<dbReference type="SUPFAM" id="SSF56112">
    <property type="entry name" value="Protein kinase-like (PK-like)"/>
    <property type="match status" value="1"/>
</dbReference>
<dbReference type="OrthoDB" id="2923391at2"/>
<dbReference type="AlphaFoldDB" id="A0A0D1XGY2"/>
<proteinExistence type="predicted"/>
<dbReference type="Proteomes" id="UP000037269">
    <property type="component" value="Unassembled WGS sequence"/>
</dbReference>